<comment type="subcellular location">
    <subcellularLocation>
        <location evidence="1">Cell inner membrane</location>
    </subcellularLocation>
</comment>
<proteinExistence type="predicted"/>
<evidence type="ECO:0000256" key="2">
    <source>
        <dbReference type="ARBA" id="ARBA00022475"/>
    </source>
</evidence>
<feature type="transmembrane region" description="Helical" evidence="7">
    <location>
        <begin position="29"/>
        <end position="46"/>
    </location>
</feature>
<dbReference type="RefSeq" id="WP_085210238.1">
    <property type="nucleotide sequence ID" value="NZ_FXAM01000001.1"/>
</dbReference>
<dbReference type="PANTHER" id="PTHR30462">
    <property type="entry name" value="INTERMEMBRANE TRANSPORT PROTEIN PQIB-RELATED"/>
    <property type="match status" value="1"/>
</dbReference>
<accession>A0A1Y6D0N5</accession>
<organism evidence="9 10">
    <name type="scientific">Methylomagnum ishizawai</name>
    <dbReference type="NCBI Taxonomy" id="1760988"/>
    <lineage>
        <taxon>Bacteria</taxon>
        <taxon>Pseudomonadati</taxon>
        <taxon>Pseudomonadota</taxon>
        <taxon>Gammaproteobacteria</taxon>
        <taxon>Methylococcales</taxon>
        <taxon>Methylococcaceae</taxon>
        <taxon>Methylomagnum</taxon>
    </lineage>
</organism>
<keyword evidence="2" id="KW-1003">Cell membrane</keyword>
<dbReference type="PANTHER" id="PTHR30462:SF2">
    <property type="entry name" value="INTERMEMBRANE TRANSPORT PROTEIN PQIB"/>
    <property type="match status" value="1"/>
</dbReference>
<gene>
    <name evidence="9" type="ORF">SAMN02949497_0842</name>
</gene>
<reference evidence="9 10" key="1">
    <citation type="submission" date="2016-12" db="EMBL/GenBank/DDBJ databases">
        <authorList>
            <person name="Song W.-J."/>
            <person name="Kurnit D.M."/>
        </authorList>
    </citation>
    <scope>NUCLEOTIDE SEQUENCE [LARGE SCALE GENOMIC DNA]</scope>
    <source>
        <strain evidence="9 10">175</strain>
    </source>
</reference>
<dbReference type="AlphaFoldDB" id="A0A1Y6D0N5"/>
<keyword evidence="4 7" id="KW-0812">Transmembrane</keyword>
<keyword evidence="10" id="KW-1185">Reference proteome</keyword>
<keyword evidence="6 7" id="KW-0472">Membrane</keyword>
<dbReference type="EMBL" id="FXAM01000001">
    <property type="protein sequence ID" value="SMF93555.1"/>
    <property type="molecule type" value="Genomic_DNA"/>
</dbReference>
<keyword evidence="5 7" id="KW-1133">Transmembrane helix</keyword>
<protein>
    <submittedName>
        <fullName evidence="9">Paraquat-inducible protein B</fullName>
    </submittedName>
</protein>
<keyword evidence="3" id="KW-0997">Cell inner membrane</keyword>
<feature type="domain" description="Mce/MlaD" evidence="8">
    <location>
        <begin position="296"/>
        <end position="405"/>
    </location>
</feature>
<evidence type="ECO:0000256" key="5">
    <source>
        <dbReference type="ARBA" id="ARBA00022989"/>
    </source>
</evidence>
<evidence type="ECO:0000256" key="1">
    <source>
        <dbReference type="ARBA" id="ARBA00004533"/>
    </source>
</evidence>
<dbReference type="Pfam" id="PF02470">
    <property type="entry name" value="MlaD"/>
    <property type="match status" value="3"/>
</dbReference>
<dbReference type="InterPro" id="IPR051800">
    <property type="entry name" value="PqiA-PqiB_transport"/>
</dbReference>
<dbReference type="STRING" id="1760988.SAMN02949497_0842"/>
<feature type="domain" description="Mce/MlaD" evidence="8">
    <location>
        <begin position="175"/>
        <end position="227"/>
    </location>
</feature>
<evidence type="ECO:0000256" key="3">
    <source>
        <dbReference type="ARBA" id="ARBA00022519"/>
    </source>
</evidence>
<sequence>MSQNHNESSPPSTDTSPEALVEESRSLPLVWLIPLVAGLIGLWLAYKTLSEQGPLISITFKEAVGLEAGKTKIKYKDVEVGLLQTVELSGDLSKVVATARMSKTVASHLGADSRFWVVKPQLGLGGVSGLDTLIAGNYVAVEFGSGQPGKDFIGLEHAPKISADTPGRSFILVSYDAGALKEGAPIYFRNIQVGRVVETRLADNKQSVRTEIFIDAPFDQLIHDKTRFWLTDAIDMSMDAQGFNLKVGSLLSMLVGGIAFDTPDVADPNGHESVAGTEFTLHPNFTDVGEGAHSHKQTFLLYFDDSVRGLQRGAPVEVRGMRVGTVTDVHLDLDFQTKKFRIPVTIDLDPEDFASGEAVRKYMAAYQDQIAQGRRPVIESLVAQGMRARLKTGSFLTGQLYVDLDLYPDVPPKTLVYGGPYPEIPTLPSLSDELQKSAMDIMASLKKIPFEKIGNELLGTVQGANRLTNAPELQQTIRDLDAAMKQVQSLARTADTHVAALATGMEQSLGSVKKALGQLEPGAPMTVNLNKALEELSSAARSLRNLSDYLDRHPEALLKGKSGATP</sequence>
<evidence type="ECO:0000256" key="4">
    <source>
        <dbReference type="ARBA" id="ARBA00022692"/>
    </source>
</evidence>
<evidence type="ECO:0000313" key="10">
    <source>
        <dbReference type="Proteomes" id="UP000192923"/>
    </source>
</evidence>
<dbReference type="Proteomes" id="UP000192923">
    <property type="component" value="Unassembled WGS sequence"/>
</dbReference>
<name>A0A1Y6D0N5_9GAMM</name>
<dbReference type="OrthoDB" id="9806984at2"/>
<evidence type="ECO:0000313" key="9">
    <source>
        <dbReference type="EMBL" id="SMF93555.1"/>
    </source>
</evidence>
<evidence type="ECO:0000256" key="6">
    <source>
        <dbReference type="ARBA" id="ARBA00023136"/>
    </source>
</evidence>
<dbReference type="GO" id="GO:0005886">
    <property type="term" value="C:plasma membrane"/>
    <property type="evidence" value="ECO:0007669"/>
    <property type="project" value="UniProtKB-SubCell"/>
</dbReference>
<dbReference type="InterPro" id="IPR003399">
    <property type="entry name" value="Mce/MlaD"/>
</dbReference>
<evidence type="ECO:0000256" key="7">
    <source>
        <dbReference type="SAM" id="Phobius"/>
    </source>
</evidence>
<feature type="domain" description="Mce/MlaD" evidence="8">
    <location>
        <begin position="53"/>
        <end position="144"/>
    </location>
</feature>
<evidence type="ECO:0000259" key="8">
    <source>
        <dbReference type="Pfam" id="PF02470"/>
    </source>
</evidence>